<dbReference type="AlphaFoldDB" id="A0A078B769"/>
<dbReference type="Proteomes" id="UP000039865">
    <property type="component" value="Unassembled WGS sequence"/>
</dbReference>
<feature type="region of interest" description="Disordered" evidence="1">
    <location>
        <begin position="369"/>
        <end position="423"/>
    </location>
</feature>
<protein>
    <submittedName>
        <fullName evidence="2">Uncharacterized protein</fullName>
    </submittedName>
</protein>
<keyword evidence="3" id="KW-1185">Reference proteome</keyword>
<dbReference type="PANTHER" id="PTHR21580">
    <property type="entry name" value="SHIPPO-1-RELATED"/>
    <property type="match status" value="1"/>
</dbReference>
<accession>A0A078B769</accession>
<dbReference type="InParanoid" id="A0A078B769"/>
<proteinExistence type="predicted"/>
<sequence length="696" mass="80171">MYRQSRNTDQWFSKNQKLAQTIDPNLLTQLGPGKYNTDSQQALSKTISFNFGKVPFGSQENRFKGDIYYKPGPGEYEKDIQVYSKPDLSVMTSKNHKATSEAQQAKTFYSQMTSSFKSKEPKISLYQDIEKKENENHIQKSKKKKYIMKFNDQEVDADTLNQDRLANKQGNLKKGFAYKESLGLLSINDSSEKLIKQKQMRSTTNDIKSSRMPEIKTGCMALDMGPGYYDIKDQVLHRNIPQMTIPSTGRNQFKSVQKQMENYLSTILSGKQSTGLFTSTNNTVQQMLIDESNREKNSIGENNAIQQHSMFKSNTSRLNYVDSKDLPGPGQYNPKDPQYMKKKQKIQKFGAIAARESLIARNIQLSPFRDPTYIENPPPNKYYRSRSTENPKNRQKGVKSNLKSNANETTQDNQQVSSLLIEPQKYEKKDRDILNTVNKQLVINPGPGQYDTEVQEKLKLLDYQISNRYQQKPFGSSKPRFEEVSYSDIKDDPKHQTSGKFFSQQDEGFKQKKQTLKETIEKIQEQEQKRSNAIFKSKTSRFEEAKIYEQPPQMNINNWDFPLEVQAKILAQQKAFNDSIEGQLTQNFQNNSQNLMRKYDPRIKPAFNSQSPRFADEMKRILTETPGPGQYEGTMAQGYKTQLSQNSVFKSIPRDVQSYIPSQTEEGKRLGPGAYIQEQPFLKKSYNATLPPQIFH</sequence>
<dbReference type="Pfam" id="PF07004">
    <property type="entry name" value="SHIPPO-rpt"/>
    <property type="match status" value="4"/>
</dbReference>
<dbReference type="EMBL" id="CCKQ01017503">
    <property type="protein sequence ID" value="CDW89398.1"/>
    <property type="molecule type" value="Genomic_DNA"/>
</dbReference>
<evidence type="ECO:0000313" key="3">
    <source>
        <dbReference type="Proteomes" id="UP000039865"/>
    </source>
</evidence>
<evidence type="ECO:0000256" key="1">
    <source>
        <dbReference type="SAM" id="MobiDB-lite"/>
    </source>
</evidence>
<gene>
    <name evidence="2" type="primary">Contig7780.g8291</name>
    <name evidence="2" type="ORF">STYLEM_18531</name>
</gene>
<organism evidence="2 3">
    <name type="scientific">Stylonychia lemnae</name>
    <name type="common">Ciliate</name>
    <dbReference type="NCBI Taxonomy" id="5949"/>
    <lineage>
        <taxon>Eukaryota</taxon>
        <taxon>Sar</taxon>
        <taxon>Alveolata</taxon>
        <taxon>Ciliophora</taxon>
        <taxon>Intramacronucleata</taxon>
        <taxon>Spirotrichea</taxon>
        <taxon>Stichotrichia</taxon>
        <taxon>Sporadotrichida</taxon>
        <taxon>Oxytrichidae</taxon>
        <taxon>Stylonychinae</taxon>
        <taxon>Stylonychia</taxon>
    </lineage>
</organism>
<evidence type="ECO:0000313" key="2">
    <source>
        <dbReference type="EMBL" id="CDW89398.1"/>
    </source>
</evidence>
<reference evidence="2 3" key="1">
    <citation type="submission" date="2014-06" db="EMBL/GenBank/DDBJ databases">
        <authorList>
            <person name="Swart Estienne"/>
        </authorList>
    </citation>
    <scope>NUCLEOTIDE SEQUENCE [LARGE SCALE GENOMIC DNA]</scope>
    <source>
        <strain evidence="2 3">130c</strain>
    </source>
</reference>
<name>A0A078B769_STYLE</name>
<feature type="compositionally biased region" description="Polar residues" evidence="1">
    <location>
        <begin position="401"/>
        <end position="418"/>
    </location>
</feature>
<dbReference type="PANTHER" id="PTHR21580:SF28">
    <property type="entry name" value="BOREALIN N-TERMINAL DOMAIN-CONTAINING PROTEIN-RELATED"/>
    <property type="match status" value="1"/>
</dbReference>
<dbReference type="InterPro" id="IPR010736">
    <property type="entry name" value="SHIPPO-rpt"/>
</dbReference>
<dbReference type="InterPro" id="IPR051291">
    <property type="entry name" value="CIMAP"/>
</dbReference>